<proteinExistence type="predicted"/>
<dbReference type="Pfam" id="PF00724">
    <property type="entry name" value="Oxidored_FMN"/>
    <property type="match status" value="1"/>
</dbReference>
<dbReference type="AlphaFoldDB" id="A0A0C9XCU0"/>
<dbReference type="SUPFAM" id="SSF51395">
    <property type="entry name" value="FMN-linked oxidoreductases"/>
    <property type="match status" value="1"/>
</dbReference>
<dbReference type="STRING" id="1095629.A0A0C9XCU0"/>
<dbReference type="FunFam" id="3.20.20.70:FF:000138">
    <property type="entry name" value="NADPH dehydrogenase 1"/>
    <property type="match status" value="1"/>
</dbReference>
<dbReference type="GO" id="GO:0010181">
    <property type="term" value="F:FMN binding"/>
    <property type="evidence" value="ECO:0007669"/>
    <property type="project" value="InterPro"/>
</dbReference>
<dbReference type="EMBL" id="KN838752">
    <property type="protein sequence ID" value="KIJ95541.1"/>
    <property type="molecule type" value="Genomic_DNA"/>
</dbReference>
<evidence type="ECO:0000313" key="2">
    <source>
        <dbReference type="EMBL" id="KIJ95541.1"/>
    </source>
</evidence>
<dbReference type="PANTHER" id="PTHR22893">
    <property type="entry name" value="NADH OXIDOREDUCTASE-RELATED"/>
    <property type="match status" value="1"/>
</dbReference>
<gene>
    <name evidence="2" type="ORF">K443DRAFT_108610</name>
</gene>
<dbReference type="InterPro" id="IPR045247">
    <property type="entry name" value="Oye-like"/>
</dbReference>
<protein>
    <recommendedName>
        <fullName evidence="1">NADH:flavin oxidoreductase/NADH oxidase N-terminal domain-containing protein</fullName>
    </recommendedName>
</protein>
<evidence type="ECO:0000259" key="1">
    <source>
        <dbReference type="Pfam" id="PF00724"/>
    </source>
</evidence>
<reference evidence="2 3" key="1">
    <citation type="submission" date="2014-04" db="EMBL/GenBank/DDBJ databases">
        <authorList>
            <consortium name="DOE Joint Genome Institute"/>
            <person name="Kuo A."/>
            <person name="Kohler A."/>
            <person name="Nagy L.G."/>
            <person name="Floudas D."/>
            <person name="Copeland A."/>
            <person name="Barry K.W."/>
            <person name="Cichocki N."/>
            <person name="Veneault-Fourrey C."/>
            <person name="LaButti K."/>
            <person name="Lindquist E.A."/>
            <person name="Lipzen A."/>
            <person name="Lundell T."/>
            <person name="Morin E."/>
            <person name="Murat C."/>
            <person name="Sun H."/>
            <person name="Tunlid A."/>
            <person name="Henrissat B."/>
            <person name="Grigoriev I.V."/>
            <person name="Hibbett D.S."/>
            <person name="Martin F."/>
            <person name="Nordberg H.P."/>
            <person name="Cantor M.N."/>
            <person name="Hua S.X."/>
        </authorList>
    </citation>
    <scope>NUCLEOTIDE SEQUENCE [LARGE SCALE GENOMIC DNA]</scope>
    <source>
        <strain evidence="2 3">LaAM-08-1</strain>
    </source>
</reference>
<dbReference type="PANTHER" id="PTHR22893:SF91">
    <property type="entry name" value="NADPH DEHYDROGENASE 2-RELATED"/>
    <property type="match status" value="1"/>
</dbReference>
<evidence type="ECO:0000313" key="3">
    <source>
        <dbReference type="Proteomes" id="UP000054477"/>
    </source>
</evidence>
<dbReference type="InterPro" id="IPR013785">
    <property type="entry name" value="Aldolase_TIM"/>
</dbReference>
<name>A0A0C9XCU0_9AGAR</name>
<dbReference type="InterPro" id="IPR001155">
    <property type="entry name" value="OxRdtase_FMN_N"/>
</dbReference>
<organism evidence="2 3">
    <name type="scientific">Laccaria amethystina LaAM-08-1</name>
    <dbReference type="NCBI Taxonomy" id="1095629"/>
    <lineage>
        <taxon>Eukaryota</taxon>
        <taxon>Fungi</taxon>
        <taxon>Dikarya</taxon>
        <taxon>Basidiomycota</taxon>
        <taxon>Agaricomycotina</taxon>
        <taxon>Agaricomycetes</taxon>
        <taxon>Agaricomycetidae</taxon>
        <taxon>Agaricales</taxon>
        <taxon>Agaricineae</taxon>
        <taxon>Hydnangiaceae</taxon>
        <taxon>Laccaria</taxon>
    </lineage>
</organism>
<dbReference type="Proteomes" id="UP000054477">
    <property type="component" value="Unassembled WGS sequence"/>
</dbReference>
<feature type="domain" description="NADH:flavin oxidoreductase/NADH oxidase N-terminal" evidence="1">
    <location>
        <begin position="8"/>
        <end position="342"/>
    </location>
</feature>
<dbReference type="CDD" id="cd02933">
    <property type="entry name" value="OYE_like_FMN"/>
    <property type="match status" value="1"/>
</dbReference>
<accession>A0A0C9XCU0</accession>
<sequence>MTASTPSKLFQPIAIGSKTLQHRVVLSPLTRFRAGKKTHVPFNPLVKTYYSQRSSTPGTLLITEATLIAPQAGGYDNVPGIWSHEQVAAWKEITTAVHANNSFIFLQLWALGRTANPSVLSEESLPYVAPSPIGLSSHPEVAPREVTKEEIREYIQLYAQAAKNAVNEAGFDGVEIHGANGYLVDQFLQDVSNQRTDEYGGSVEARSRFGLEVIDAVVDAVGAHRTGIRVSPWSKFQDMRMTDPIPQFTHFVSSLKASHPELAYLHAIESLVDGSEDAQPSNVSNDFLREIWGRKPFINAGGYNRDSAIARGEAGEGLVSFGRHFIANPDLPVRLRKNIPLNPYNRKTFYTPGDHPDAAVGYVDYPFAEDIRSRA</sequence>
<reference evidence="3" key="2">
    <citation type="submission" date="2015-01" db="EMBL/GenBank/DDBJ databases">
        <title>Evolutionary Origins and Diversification of the Mycorrhizal Mutualists.</title>
        <authorList>
            <consortium name="DOE Joint Genome Institute"/>
            <consortium name="Mycorrhizal Genomics Consortium"/>
            <person name="Kohler A."/>
            <person name="Kuo A."/>
            <person name="Nagy L.G."/>
            <person name="Floudas D."/>
            <person name="Copeland A."/>
            <person name="Barry K.W."/>
            <person name="Cichocki N."/>
            <person name="Veneault-Fourrey C."/>
            <person name="LaButti K."/>
            <person name="Lindquist E.A."/>
            <person name="Lipzen A."/>
            <person name="Lundell T."/>
            <person name="Morin E."/>
            <person name="Murat C."/>
            <person name="Riley R."/>
            <person name="Ohm R."/>
            <person name="Sun H."/>
            <person name="Tunlid A."/>
            <person name="Henrissat B."/>
            <person name="Grigoriev I.V."/>
            <person name="Hibbett D.S."/>
            <person name="Martin F."/>
        </authorList>
    </citation>
    <scope>NUCLEOTIDE SEQUENCE [LARGE SCALE GENOMIC DNA]</scope>
    <source>
        <strain evidence="3">LaAM-08-1</strain>
    </source>
</reference>
<dbReference type="OrthoDB" id="276546at2759"/>
<dbReference type="Gene3D" id="3.20.20.70">
    <property type="entry name" value="Aldolase class I"/>
    <property type="match status" value="1"/>
</dbReference>
<keyword evidence="3" id="KW-1185">Reference proteome</keyword>
<dbReference type="GO" id="GO:0003959">
    <property type="term" value="F:NADPH dehydrogenase activity"/>
    <property type="evidence" value="ECO:0007669"/>
    <property type="project" value="TreeGrafter"/>
</dbReference>
<dbReference type="HOGENOM" id="CLU_012153_0_0_1"/>